<evidence type="ECO:0000313" key="1">
    <source>
        <dbReference type="EMBL" id="HAT1682862.1"/>
    </source>
</evidence>
<evidence type="ECO:0000313" key="2">
    <source>
        <dbReference type="Proteomes" id="UP000856143"/>
    </source>
</evidence>
<sequence>MDEKELELTLLYRSITPDIFTKGGEEMSPEELRVVEESTKLQKEIYE</sequence>
<comment type="caution">
    <text evidence="1">The sequence shown here is derived from an EMBL/GenBank/DDBJ whole genome shotgun (WGS) entry which is preliminary data.</text>
</comment>
<organism evidence="1 2">
    <name type="scientific">Klebsiella oxytoca</name>
    <dbReference type="NCBI Taxonomy" id="571"/>
    <lineage>
        <taxon>Bacteria</taxon>
        <taxon>Pseudomonadati</taxon>
        <taxon>Pseudomonadota</taxon>
        <taxon>Gammaproteobacteria</taxon>
        <taxon>Enterobacterales</taxon>
        <taxon>Enterobacteriaceae</taxon>
        <taxon>Klebsiella/Raoultella group</taxon>
        <taxon>Klebsiella</taxon>
    </lineage>
</organism>
<dbReference type="Proteomes" id="UP000856143">
    <property type="component" value="Unassembled WGS sequence"/>
</dbReference>
<reference evidence="1" key="2">
    <citation type="submission" date="2020-11" db="EMBL/GenBank/DDBJ databases">
        <authorList>
            <consortium name="NCBI Pathogen Detection Project"/>
        </authorList>
    </citation>
    <scope>NUCLEOTIDE SEQUENCE</scope>
    <source>
        <strain evidence="1">R404</strain>
    </source>
</reference>
<dbReference type="AlphaFoldDB" id="A0AAN5REQ4"/>
<protein>
    <submittedName>
        <fullName evidence="1">Uncharacterized protein</fullName>
    </submittedName>
</protein>
<proteinExistence type="predicted"/>
<gene>
    <name evidence="1" type="ORF">I8Y21_003569</name>
</gene>
<name>A0AAN5REQ4_KLEOX</name>
<accession>A0AAN5REQ4</accession>
<dbReference type="EMBL" id="DACSEO010000046">
    <property type="protein sequence ID" value="HAT1682862.1"/>
    <property type="molecule type" value="Genomic_DNA"/>
</dbReference>
<reference evidence="1" key="1">
    <citation type="journal article" date="2018" name="Genome Biol.">
        <title>SKESA: strategic k-mer extension for scrupulous assemblies.</title>
        <authorList>
            <person name="Souvorov A."/>
            <person name="Agarwala R."/>
            <person name="Lipman D.J."/>
        </authorList>
    </citation>
    <scope>NUCLEOTIDE SEQUENCE</scope>
    <source>
        <strain evidence="1">R404</strain>
    </source>
</reference>